<dbReference type="PROSITE" id="PS00166">
    <property type="entry name" value="ENOYL_COA_HYDRATASE"/>
    <property type="match status" value="1"/>
</dbReference>
<evidence type="ECO:0000256" key="2">
    <source>
        <dbReference type="ARBA" id="ARBA00023239"/>
    </source>
</evidence>
<dbReference type="SUPFAM" id="SSF52096">
    <property type="entry name" value="ClpP/crotonase"/>
    <property type="match status" value="1"/>
</dbReference>
<dbReference type="Gene3D" id="3.90.226.10">
    <property type="entry name" value="2-enoyl-CoA Hydratase, Chain A, domain 1"/>
    <property type="match status" value="1"/>
</dbReference>
<keyword evidence="2" id="KW-0456">Lyase</keyword>
<dbReference type="Gene3D" id="1.10.12.10">
    <property type="entry name" value="Lyase 2-enoyl-coa Hydratase, Chain A, domain 2"/>
    <property type="match status" value="1"/>
</dbReference>
<dbReference type="FunFam" id="3.90.226.10:FF:000009">
    <property type="entry name" value="Carnitinyl-CoA dehydratase"/>
    <property type="match status" value="1"/>
</dbReference>
<sequence>MSANIDAGELLVETHDNILLLRINRPKNRNALSAHLRRCMVDAVEGAEADQGIRAIVLTGTDDFFCAGGDINEFQSVTASTHHDQENSIWKVLAERRKTIIAAVEGYALGGGLELALMTDIIVAGETVKFAFPEVKLGILPGAGGTQRFPRHVGMPRALRYLLTGDRFSAVEAQTMGLISNLAPAGKALETALGIARTIARHPPLAVEQIRRVVLDGDALPLPRALEIEAAGLRLLRQTQDHREGVRAFLEKRPPHFSGR</sequence>
<dbReference type="AlphaFoldDB" id="A0A3D9Z279"/>
<comment type="caution">
    <text evidence="4">The sequence shown here is derived from an EMBL/GenBank/DDBJ whole genome shotgun (WGS) entry which is preliminary data.</text>
</comment>
<reference evidence="4 5" key="1">
    <citation type="submission" date="2018-08" db="EMBL/GenBank/DDBJ databases">
        <title>Genomic Encyclopedia of Type Strains, Phase IV (KMG-IV): sequencing the most valuable type-strain genomes for metagenomic binning, comparative biology and taxonomic classification.</title>
        <authorList>
            <person name="Goeker M."/>
        </authorList>
    </citation>
    <scope>NUCLEOTIDE SEQUENCE [LARGE SCALE GENOMIC DNA]</scope>
    <source>
        <strain evidence="4 5">BW863</strain>
    </source>
</reference>
<evidence type="ECO:0000256" key="3">
    <source>
        <dbReference type="RuleBase" id="RU003707"/>
    </source>
</evidence>
<dbReference type="InterPro" id="IPR018376">
    <property type="entry name" value="Enoyl-CoA_hyd/isom_CS"/>
</dbReference>
<protein>
    <submittedName>
        <fullName evidence="4">Short chain enoyl-CoA hydratase</fullName>
    </submittedName>
</protein>
<dbReference type="PANTHER" id="PTHR11941">
    <property type="entry name" value="ENOYL-COA HYDRATASE-RELATED"/>
    <property type="match status" value="1"/>
</dbReference>
<dbReference type="Proteomes" id="UP000256900">
    <property type="component" value="Unassembled WGS sequence"/>
</dbReference>
<dbReference type="RefSeq" id="WP_115834979.1">
    <property type="nucleotide sequence ID" value="NZ_CP025086.1"/>
</dbReference>
<gene>
    <name evidence="4" type="ORF">DES32_0386</name>
</gene>
<dbReference type="GO" id="GO:0016829">
    <property type="term" value="F:lyase activity"/>
    <property type="evidence" value="ECO:0007669"/>
    <property type="project" value="UniProtKB-KW"/>
</dbReference>
<dbReference type="PANTHER" id="PTHR11941:SF54">
    <property type="entry name" value="ENOYL-COA HYDRATASE, MITOCHONDRIAL"/>
    <property type="match status" value="1"/>
</dbReference>
<evidence type="ECO:0000313" key="5">
    <source>
        <dbReference type="Proteomes" id="UP000256900"/>
    </source>
</evidence>
<dbReference type="EMBL" id="QUMO01000001">
    <property type="protein sequence ID" value="REF89171.1"/>
    <property type="molecule type" value="Genomic_DNA"/>
</dbReference>
<organism evidence="4 5">
    <name type="scientific">Methylovirgula ligni</name>
    <dbReference type="NCBI Taxonomy" id="569860"/>
    <lineage>
        <taxon>Bacteria</taxon>
        <taxon>Pseudomonadati</taxon>
        <taxon>Pseudomonadota</taxon>
        <taxon>Alphaproteobacteria</taxon>
        <taxon>Hyphomicrobiales</taxon>
        <taxon>Beijerinckiaceae</taxon>
        <taxon>Methylovirgula</taxon>
    </lineage>
</organism>
<name>A0A3D9Z279_9HYPH</name>
<dbReference type="OrthoDB" id="9795727at2"/>
<dbReference type="InterPro" id="IPR001753">
    <property type="entry name" value="Enoyl-CoA_hydra/iso"/>
</dbReference>
<dbReference type="InterPro" id="IPR029045">
    <property type="entry name" value="ClpP/crotonase-like_dom_sf"/>
</dbReference>
<comment type="similarity">
    <text evidence="1 3">Belongs to the enoyl-CoA hydratase/isomerase family.</text>
</comment>
<dbReference type="Pfam" id="PF00378">
    <property type="entry name" value="ECH_1"/>
    <property type="match status" value="1"/>
</dbReference>
<keyword evidence="5" id="KW-1185">Reference proteome</keyword>
<proteinExistence type="inferred from homology"/>
<dbReference type="CDD" id="cd06558">
    <property type="entry name" value="crotonase-like"/>
    <property type="match status" value="1"/>
</dbReference>
<evidence type="ECO:0000256" key="1">
    <source>
        <dbReference type="ARBA" id="ARBA00005254"/>
    </source>
</evidence>
<evidence type="ECO:0000313" key="4">
    <source>
        <dbReference type="EMBL" id="REF89171.1"/>
    </source>
</evidence>
<accession>A0A3D9Z279</accession>
<dbReference type="InterPro" id="IPR014748">
    <property type="entry name" value="Enoyl-CoA_hydra_C"/>
</dbReference>
<dbReference type="GO" id="GO:0006635">
    <property type="term" value="P:fatty acid beta-oxidation"/>
    <property type="evidence" value="ECO:0007669"/>
    <property type="project" value="TreeGrafter"/>
</dbReference>